<dbReference type="OrthoDB" id="1403340at2"/>
<proteinExistence type="predicted"/>
<sequence length="386" mass="44205">MLTENIKKITIIGLIDNIGGREIEARNIIIALSKKFEIKVVSMFLMTEKSEAIKGLNCNWTNVYKEINRQYITIRFISYFLKHYHKRKTPSHFLVDNKISRRLFNLSILKNNILKKEIDKADAILYCGTLSLNALNQMIIYCNQTNTPIVLRTTGKIQNITEDFKKLIPKIDVTLVHSLKNGLSLMPFKPKKIIKIDQTSLQEQSLLNLKISATEKLVYGFLGRFSAEKGIIELMKNFNTLNELLIIAGSGPLHKEVNCLKTDNITILKVVSPENISDYFKKIDVLIIPSYEEAGPLVGVEAMAAGKIILSTKVGAMEDRLKDTKNNFWFDINDKQSLIDQINFLAKKTPEMIVEIRENVRSHYINNYSIRTISNNYIDIFKTLLD</sequence>
<keyword evidence="3" id="KW-1185">Reference proteome</keyword>
<dbReference type="PANTHER" id="PTHR12526">
    <property type="entry name" value="GLYCOSYLTRANSFERASE"/>
    <property type="match status" value="1"/>
</dbReference>
<dbReference type="AlphaFoldDB" id="A0A327RN17"/>
<evidence type="ECO:0000313" key="2">
    <source>
        <dbReference type="EMBL" id="RAJ16984.1"/>
    </source>
</evidence>
<dbReference type="Proteomes" id="UP000248703">
    <property type="component" value="Unassembled WGS sequence"/>
</dbReference>
<gene>
    <name evidence="2" type="ORF">LY08_00762</name>
</gene>
<dbReference type="InterPro" id="IPR001296">
    <property type="entry name" value="Glyco_trans_1"/>
</dbReference>
<dbReference type="RefSeq" id="WP_111659099.1">
    <property type="nucleotide sequence ID" value="NZ_QLLO01000002.1"/>
</dbReference>
<dbReference type="EMBL" id="QLLO01000002">
    <property type="protein sequence ID" value="RAJ16984.1"/>
    <property type="molecule type" value="Genomic_DNA"/>
</dbReference>
<protein>
    <submittedName>
        <fullName evidence="2">Glycosyltransferase involved in cell wall biosynthesis</fullName>
    </submittedName>
</protein>
<evidence type="ECO:0000313" key="3">
    <source>
        <dbReference type="Proteomes" id="UP000248703"/>
    </source>
</evidence>
<dbReference type="Pfam" id="PF00534">
    <property type="entry name" value="Glycos_transf_1"/>
    <property type="match status" value="1"/>
</dbReference>
<feature type="domain" description="Glycosyl transferase family 1" evidence="1">
    <location>
        <begin position="214"/>
        <end position="361"/>
    </location>
</feature>
<name>A0A327RN17_9FLAO</name>
<organism evidence="2 3">
    <name type="scientific">Olleya aquimaris</name>
    <dbReference type="NCBI Taxonomy" id="639310"/>
    <lineage>
        <taxon>Bacteria</taxon>
        <taxon>Pseudomonadati</taxon>
        <taxon>Bacteroidota</taxon>
        <taxon>Flavobacteriia</taxon>
        <taxon>Flavobacteriales</taxon>
        <taxon>Flavobacteriaceae</taxon>
    </lineage>
</organism>
<dbReference type="SUPFAM" id="SSF53756">
    <property type="entry name" value="UDP-Glycosyltransferase/glycogen phosphorylase"/>
    <property type="match status" value="1"/>
</dbReference>
<comment type="caution">
    <text evidence="2">The sequence shown here is derived from an EMBL/GenBank/DDBJ whole genome shotgun (WGS) entry which is preliminary data.</text>
</comment>
<dbReference type="Gene3D" id="3.40.50.2000">
    <property type="entry name" value="Glycogen Phosphorylase B"/>
    <property type="match status" value="1"/>
</dbReference>
<dbReference type="CDD" id="cd03801">
    <property type="entry name" value="GT4_PimA-like"/>
    <property type="match status" value="1"/>
</dbReference>
<reference evidence="2 3" key="1">
    <citation type="submission" date="2018-06" db="EMBL/GenBank/DDBJ databases">
        <title>Genomic Encyclopedia of Archaeal and Bacterial Type Strains, Phase II (KMG-II): from individual species to whole genera.</title>
        <authorList>
            <person name="Goeker M."/>
        </authorList>
    </citation>
    <scope>NUCLEOTIDE SEQUENCE [LARGE SCALE GENOMIC DNA]</scope>
    <source>
        <strain evidence="2 3">DSM 24464</strain>
    </source>
</reference>
<evidence type="ECO:0000259" key="1">
    <source>
        <dbReference type="Pfam" id="PF00534"/>
    </source>
</evidence>
<dbReference type="GO" id="GO:0016757">
    <property type="term" value="F:glycosyltransferase activity"/>
    <property type="evidence" value="ECO:0007669"/>
    <property type="project" value="InterPro"/>
</dbReference>
<accession>A0A327RN17</accession>
<keyword evidence="2" id="KW-0808">Transferase</keyword>